<dbReference type="InterPro" id="IPR016024">
    <property type="entry name" value="ARM-type_fold"/>
</dbReference>
<proteinExistence type="inferred from homology"/>
<dbReference type="GO" id="GO:0006886">
    <property type="term" value="P:intracellular protein transport"/>
    <property type="evidence" value="ECO:0007669"/>
    <property type="project" value="InterPro"/>
</dbReference>
<dbReference type="EMBL" id="MCFC01000072">
    <property type="protein sequence ID" value="ORY24055.1"/>
    <property type="molecule type" value="Genomic_DNA"/>
</dbReference>
<comment type="caution">
    <text evidence="8">The sequence shown here is derived from an EMBL/GenBank/DDBJ whole genome shotgun (WGS) entry which is preliminary data.</text>
</comment>
<evidence type="ECO:0000259" key="7">
    <source>
        <dbReference type="Pfam" id="PF01602"/>
    </source>
</evidence>
<reference evidence="8 9" key="1">
    <citation type="submission" date="2016-07" db="EMBL/GenBank/DDBJ databases">
        <title>Pervasive Adenine N6-methylation of Active Genes in Fungi.</title>
        <authorList>
            <consortium name="DOE Joint Genome Institute"/>
            <person name="Mondo S.J."/>
            <person name="Dannebaum R.O."/>
            <person name="Kuo R.C."/>
            <person name="Labutti K."/>
            <person name="Haridas S."/>
            <person name="Kuo A."/>
            <person name="Salamov A."/>
            <person name="Ahrendt S.R."/>
            <person name="Lipzen A."/>
            <person name="Sullivan W."/>
            <person name="Andreopoulos W.B."/>
            <person name="Clum A."/>
            <person name="Lindquist E."/>
            <person name="Daum C."/>
            <person name="Ramamoorthy G.K."/>
            <person name="Gryganskyi A."/>
            <person name="Culley D."/>
            <person name="Magnuson J.K."/>
            <person name="James T.Y."/>
            <person name="O'Malley M.A."/>
            <person name="Stajich J.E."/>
            <person name="Spatafora J.W."/>
            <person name="Visel A."/>
            <person name="Grigoriev I.V."/>
        </authorList>
    </citation>
    <scope>NUCLEOTIDE SEQUENCE [LARGE SCALE GENOMIC DNA]</scope>
    <source>
        <strain evidence="8 9">68-887.2</strain>
    </source>
</reference>
<dbReference type="OrthoDB" id="10254310at2759"/>
<dbReference type="PANTHER" id="PTHR11134">
    <property type="entry name" value="ADAPTOR COMPLEX SUBUNIT BETA FAMILY MEMBER"/>
    <property type="match status" value="1"/>
</dbReference>
<feature type="compositionally biased region" description="Acidic residues" evidence="6">
    <location>
        <begin position="751"/>
        <end position="768"/>
    </location>
</feature>
<evidence type="ECO:0000313" key="8">
    <source>
        <dbReference type="EMBL" id="ORY24055.1"/>
    </source>
</evidence>
<evidence type="ECO:0000256" key="4">
    <source>
        <dbReference type="ARBA" id="ARBA00022927"/>
    </source>
</evidence>
<dbReference type="AlphaFoldDB" id="A0A1Y2AQ40"/>
<gene>
    <name evidence="8" type="ORF">BCR39DRAFT_547823</name>
</gene>
<sequence>MAALNRLQQRIKENFHETTRDLSLLAGGAGASNAAYFDTSDEKIKEISKLLESRQETERLEGMKRIIAGISKGRDMEPFFAQVVKNVVAPSIEIRKLVYIYLLRFASTNSDLLLLSINTFQKDLADPSPLIRSMSLRVLTSIRVPVIQGIVMLGLKRLVTDRNPWVRKTVAGGLPKVFEMDPSSLPQLISLLQTLLASPSPLTLGATLTAFSEMCPDRLDLLHPYYRHICRLLVDADEWGQAVAIGVLSRYARAMLEKPEESPVKPVDGEETEDEFAGIDEDLAMLLHLSKPLFQSRSPAVVLGMAKMYYHLAPPKHQAVGQELLVAPLLRLAGSSGPEMSTLTWEVIVAMAEERPELFVSRFSSFFIHSSDVIAVKTAKLRAMSALVTAESASVAMREFKHYIRFPDDSVSEAAVRAIGHCVRTQPEVASSGLSALMRLLTSKRDVLVAQAVLVLKSVILSQSGPSTGLADPQRLVTRLARGLDGISNPKARASVYWLVGQFATEDGPDKTLGLGWDGIKSWVPDVLRKGIKGFVNESTIAKLQILTLASKLIVLSPATSQLALMSTYLFSLARYDSDYDVRDRARFLHALLRGVRDENKAVTGNENGDTDEKDDDERDMGGVVLRREQVRVVLMGKREAADSDLMPGVGSEYEVGSMSRITHKRLNGYEPLPEWTDDPTDPSLRESEQVEQPRTATPLSHLPPPPTTSSAIPTHISSVASIPRSAVTTANPSPVGSVPVNKGKFQDLDAFLDSESGEEEEDTEDER</sequence>
<dbReference type="SUPFAM" id="SSF48371">
    <property type="entry name" value="ARM repeat"/>
    <property type="match status" value="1"/>
</dbReference>
<accession>A0A1Y2AQ40</accession>
<evidence type="ECO:0000313" key="9">
    <source>
        <dbReference type="Proteomes" id="UP000193986"/>
    </source>
</evidence>
<dbReference type="InterPro" id="IPR011989">
    <property type="entry name" value="ARM-like"/>
</dbReference>
<dbReference type="InterPro" id="IPR002553">
    <property type="entry name" value="Clathrin/coatomer_adapt-like_N"/>
</dbReference>
<keyword evidence="4" id="KW-0653">Protein transport</keyword>
<feature type="compositionally biased region" description="Low complexity" evidence="6">
    <location>
        <begin position="709"/>
        <end position="719"/>
    </location>
</feature>
<evidence type="ECO:0000256" key="1">
    <source>
        <dbReference type="ARBA" id="ARBA00004308"/>
    </source>
</evidence>
<feature type="domain" description="Clathrin/coatomer adaptor adaptin-like N-terminal" evidence="7">
    <location>
        <begin position="44"/>
        <end position="594"/>
    </location>
</feature>
<dbReference type="InterPro" id="IPR026739">
    <property type="entry name" value="AP_beta"/>
</dbReference>
<dbReference type="FunCoup" id="A0A1Y2AQ40">
    <property type="interactions" value="264"/>
</dbReference>
<feature type="region of interest" description="Disordered" evidence="6">
    <location>
        <begin position="670"/>
        <end position="768"/>
    </location>
</feature>
<organism evidence="8 9">
    <name type="scientific">Naematelia encephala</name>
    <dbReference type="NCBI Taxonomy" id="71784"/>
    <lineage>
        <taxon>Eukaryota</taxon>
        <taxon>Fungi</taxon>
        <taxon>Dikarya</taxon>
        <taxon>Basidiomycota</taxon>
        <taxon>Agaricomycotina</taxon>
        <taxon>Tremellomycetes</taxon>
        <taxon>Tremellales</taxon>
        <taxon>Naemateliaceae</taxon>
        <taxon>Naematelia</taxon>
    </lineage>
</organism>
<dbReference type="Proteomes" id="UP000193986">
    <property type="component" value="Unassembled WGS sequence"/>
</dbReference>
<evidence type="ECO:0000256" key="2">
    <source>
        <dbReference type="ARBA" id="ARBA00006613"/>
    </source>
</evidence>
<dbReference type="Pfam" id="PF01602">
    <property type="entry name" value="Adaptin_N"/>
    <property type="match status" value="1"/>
</dbReference>
<comment type="similarity">
    <text evidence="2">Belongs to the adaptor complexes large subunit family.</text>
</comment>
<dbReference type="GO" id="GO:0016192">
    <property type="term" value="P:vesicle-mediated transport"/>
    <property type="evidence" value="ECO:0007669"/>
    <property type="project" value="InterPro"/>
</dbReference>
<dbReference type="STRING" id="71784.A0A1Y2AQ40"/>
<evidence type="ECO:0000256" key="5">
    <source>
        <dbReference type="ARBA" id="ARBA00023136"/>
    </source>
</evidence>
<protein>
    <submittedName>
        <fullName evidence="8">Adaptin N terminal region-domain-containing protein</fullName>
    </submittedName>
</protein>
<dbReference type="Gene3D" id="1.25.10.10">
    <property type="entry name" value="Leucine-rich Repeat Variant"/>
    <property type="match status" value="1"/>
</dbReference>
<keyword evidence="9" id="KW-1185">Reference proteome</keyword>
<keyword evidence="5" id="KW-0472">Membrane</keyword>
<name>A0A1Y2AQ40_9TREE</name>
<dbReference type="GO" id="GO:0030117">
    <property type="term" value="C:membrane coat"/>
    <property type="evidence" value="ECO:0007669"/>
    <property type="project" value="InterPro"/>
</dbReference>
<keyword evidence="3" id="KW-0813">Transport</keyword>
<dbReference type="InParanoid" id="A0A1Y2AQ40"/>
<comment type="subcellular location">
    <subcellularLocation>
        <location evidence="1">Endomembrane system</location>
    </subcellularLocation>
</comment>
<evidence type="ECO:0000256" key="6">
    <source>
        <dbReference type="SAM" id="MobiDB-lite"/>
    </source>
</evidence>
<evidence type="ECO:0000256" key="3">
    <source>
        <dbReference type="ARBA" id="ARBA00022448"/>
    </source>
</evidence>
<dbReference type="GO" id="GO:0012505">
    <property type="term" value="C:endomembrane system"/>
    <property type="evidence" value="ECO:0007669"/>
    <property type="project" value="UniProtKB-SubCell"/>
</dbReference>